<organism evidence="4 5">
    <name type="scientific">Nocardia tengchongensis</name>
    <dbReference type="NCBI Taxonomy" id="2055889"/>
    <lineage>
        <taxon>Bacteria</taxon>
        <taxon>Bacillati</taxon>
        <taxon>Actinomycetota</taxon>
        <taxon>Actinomycetes</taxon>
        <taxon>Mycobacteriales</taxon>
        <taxon>Nocardiaceae</taxon>
        <taxon>Nocardia</taxon>
    </lineage>
</organism>
<gene>
    <name evidence="4" type="ORF">KHQ06_24450</name>
</gene>
<dbReference type="PANTHER" id="PTHR43798:SF33">
    <property type="entry name" value="HYDROLASE, PUTATIVE (AFU_ORTHOLOGUE AFUA_2G14860)-RELATED"/>
    <property type="match status" value="1"/>
</dbReference>
<feature type="compositionally biased region" description="Basic and acidic residues" evidence="1">
    <location>
        <begin position="272"/>
        <end position="283"/>
    </location>
</feature>
<dbReference type="EMBL" id="CP074371">
    <property type="protein sequence ID" value="QVI19514.1"/>
    <property type="molecule type" value="Genomic_DNA"/>
</dbReference>
<name>A0ABX8CJ19_9NOCA</name>
<proteinExistence type="predicted"/>
<dbReference type="InterPro" id="IPR029058">
    <property type="entry name" value="AB_hydrolase_fold"/>
</dbReference>
<feature type="domain" description="AB hydrolase-1" evidence="3">
    <location>
        <begin position="33"/>
        <end position="277"/>
    </location>
</feature>
<evidence type="ECO:0000313" key="4">
    <source>
        <dbReference type="EMBL" id="QVI19514.1"/>
    </source>
</evidence>
<keyword evidence="2" id="KW-0812">Transmembrane</keyword>
<evidence type="ECO:0000313" key="5">
    <source>
        <dbReference type="Proteomes" id="UP000683310"/>
    </source>
</evidence>
<keyword evidence="4" id="KW-0378">Hydrolase</keyword>
<evidence type="ECO:0000259" key="3">
    <source>
        <dbReference type="Pfam" id="PF12697"/>
    </source>
</evidence>
<dbReference type="SUPFAM" id="SSF53474">
    <property type="entry name" value="alpha/beta-Hydrolases"/>
    <property type="match status" value="1"/>
</dbReference>
<dbReference type="InterPro" id="IPR000073">
    <property type="entry name" value="AB_hydrolase_1"/>
</dbReference>
<reference evidence="4 5" key="1">
    <citation type="submission" date="2021-04" db="EMBL/GenBank/DDBJ databases">
        <title>Nocardia tengchongensis.</title>
        <authorList>
            <person name="Zhuang k."/>
            <person name="Ran Y."/>
            <person name="Li W."/>
        </authorList>
    </citation>
    <scope>NUCLEOTIDE SEQUENCE [LARGE SCALE GENOMIC DNA]</scope>
    <source>
        <strain evidence="4 5">CFH S0057</strain>
    </source>
</reference>
<dbReference type="InterPro" id="IPR050266">
    <property type="entry name" value="AB_hydrolase_sf"/>
</dbReference>
<dbReference type="Proteomes" id="UP000683310">
    <property type="component" value="Chromosome"/>
</dbReference>
<keyword evidence="2" id="KW-1133">Transmembrane helix</keyword>
<dbReference type="Pfam" id="PF12697">
    <property type="entry name" value="Abhydrolase_6"/>
    <property type="match status" value="1"/>
</dbReference>
<feature type="transmembrane region" description="Helical" evidence="2">
    <location>
        <begin position="328"/>
        <end position="351"/>
    </location>
</feature>
<accession>A0ABX8CJ19</accession>
<dbReference type="Gene3D" id="3.40.50.1820">
    <property type="entry name" value="alpha/beta hydrolase"/>
    <property type="match status" value="1"/>
</dbReference>
<feature type="region of interest" description="Disordered" evidence="1">
    <location>
        <begin position="266"/>
        <end position="302"/>
    </location>
</feature>
<protein>
    <submittedName>
        <fullName evidence="4">Alpha/beta hydrolase</fullName>
    </submittedName>
</protein>
<sequence length="388" mass="42398">MTLLDPSVLSVHSTDDLELAATRLGAPDAAKTVVYVHGLLSDGSYWSPVVEQVHHRLGDNITQIAYDQRGHGISGRPDRRSATTLRHLVDDLDAVLAHASGEVILVTHSAGSLVAAAYAQHHPTQASALSALVIFSGGGEFPEFPSLATRYRELPRRVQRLRRTRLDAVSVAIIAFFEHRFRALSRRLGSRAPLICGARRGDPRVLADVLAAYGEFTLDAEAAALLRGIPTFVIAGERDRVVPPAQSVRLAERIWADYELVPGAGHSLPHAEPGRAARRDRACPRSRRTQRHRRHPRPSRTCRHRSRRRTVVLAKSLPPQVTQFLTPMLGWLAWIVLLLCIARTIFLAGLLGIRIYREEATEGLAGSLLAAVLVGSASGIAAAIYPTH</sequence>
<feature type="transmembrane region" description="Helical" evidence="2">
    <location>
        <begin position="363"/>
        <end position="385"/>
    </location>
</feature>
<keyword evidence="5" id="KW-1185">Reference proteome</keyword>
<feature type="compositionally biased region" description="Basic residues" evidence="1">
    <location>
        <begin position="284"/>
        <end position="302"/>
    </location>
</feature>
<keyword evidence="2" id="KW-0472">Membrane</keyword>
<dbReference type="GO" id="GO:0016787">
    <property type="term" value="F:hydrolase activity"/>
    <property type="evidence" value="ECO:0007669"/>
    <property type="project" value="UniProtKB-KW"/>
</dbReference>
<evidence type="ECO:0000256" key="1">
    <source>
        <dbReference type="SAM" id="MobiDB-lite"/>
    </source>
</evidence>
<dbReference type="PANTHER" id="PTHR43798">
    <property type="entry name" value="MONOACYLGLYCEROL LIPASE"/>
    <property type="match status" value="1"/>
</dbReference>
<evidence type="ECO:0000256" key="2">
    <source>
        <dbReference type="SAM" id="Phobius"/>
    </source>
</evidence>